<proteinExistence type="predicted"/>
<keyword evidence="3" id="KW-1185">Reference proteome</keyword>
<evidence type="ECO:0000313" key="3">
    <source>
        <dbReference type="Proteomes" id="UP001187682"/>
    </source>
</evidence>
<dbReference type="AlphaFoldDB" id="A0AAE8MRV5"/>
<gene>
    <name evidence="2" type="ORF">DNG_01428</name>
</gene>
<evidence type="ECO:0000313" key="2">
    <source>
        <dbReference type="EMBL" id="SPN98383.1"/>
    </source>
</evidence>
<feature type="region of interest" description="Disordered" evidence="1">
    <location>
        <begin position="15"/>
        <end position="35"/>
    </location>
</feature>
<comment type="caution">
    <text evidence="2">The sequence shown here is derived from an EMBL/GenBank/DDBJ whole genome shotgun (WGS) entry which is preliminary data.</text>
</comment>
<sequence length="243" mass="27264">MHLLKWIERLKFRGPDPGRSEKQPEEEEYMKTAPPAYPPSQLAENTRAAVVGYIESFGSSRCSVTPDWQLKMMILPSTDYLAETAYENGLDWVAILIVRATDLPALMKRGFHVSKDNVQKGKGFFKLGSDVPTRAQSLGLLHTRRYVLAAGALQPGWSAAMTVYARSIRDLSEFRAENPTAGNVAAAVGYNERNEIVYNYSSTNPEANFNAVYDDMPMEGWWPWPRAPKKISAYGELLRRAGK</sequence>
<dbReference type="EMBL" id="ONZQ02000002">
    <property type="protein sequence ID" value="SPN98383.1"/>
    <property type="molecule type" value="Genomic_DNA"/>
</dbReference>
<evidence type="ECO:0000256" key="1">
    <source>
        <dbReference type="SAM" id="MobiDB-lite"/>
    </source>
</evidence>
<reference evidence="2" key="1">
    <citation type="submission" date="2018-03" db="EMBL/GenBank/DDBJ databases">
        <authorList>
            <person name="Guldener U."/>
        </authorList>
    </citation>
    <scope>NUCLEOTIDE SEQUENCE</scope>
</reference>
<accession>A0AAE8MRV5</accession>
<name>A0AAE8MRV5_9PEZI</name>
<dbReference type="Proteomes" id="UP001187682">
    <property type="component" value="Unassembled WGS sequence"/>
</dbReference>
<organism evidence="2 3">
    <name type="scientific">Cephalotrichum gorgonifer</name>
    <dbReference type="NCBI Taxonomy" id="2041049"/>
    <lineage>
        <taxon>Eukaryota</taxon>
        <taxon>Fungi</taxon>
        <taxon>Dikarya</taxon>
        <taxon>Ascomycota</taxon>
        <taxon>Pezizomycotina</taxon>
        <taxon>Sordariomycetes</taxon>
        <taxon>Hypocreomycetidae</taxon>
        <taxon>Microascales</taxon>
        <taxon>Microascaceae</taxon>
        <taxon>Cephalotrichum</taxon>
    </lineage>
</organism>
<protein>
    <submittedName>
        <fullName evidence="2">Uncharacterized protein</fullName>
    </submittedName>
</protein>